<protein>
    <submittedName>
        <fullName evidence="1">Uncharacterized protein</fullName>
    </submittedName>
</protein>
<dbReference type="KEGG" id="ppru:FDP22_05055"/>
<dbReference type="RefSeq" id="WP_138575601.1">
    <property type="nucleotide sequence ID" value="NZ_CP040818.1"/>
</dbReference>
<proteinExistence type="predicted"/>
<evidence type="ECO:0000313" key="1">
    <source>
        <dbReference type="EMBL" id="QDL91203.1"/>
    </source>
</evidence>
<evidence type="ECO:0000313" key="2">
    <source>
        <dbReference type="Proteomes" id="UP000305888"/>
    </source>
</evidence>
<dbReference type="AlphaFoldDB" id="A0A5B8FYG7"/>
<keyword evidence="2" id="KW-1185">Reference proteome</keyword>
<dbReference type="OrthoDB" id="7874397at2"/>
<dbReference type="Proteomes" id="UP000305888">
    <property type="component" value="Chromosome"/>
</dbReference>
<gene>
    <name evidence="1" type="ORF">FDP22_05055</name>
</gene>
<accession>A0A5B8FYG7</accession>
<reference evidence="1 2" key="1">
    <citation type="submission" date="2019-06" db="EMBL/GenBank/DDBJ databases">
        <title>Genome sequence of Rhodobacteraceae bacterium D4M1.</title>
        <authorList>
            <person name="Cao J."/>
        </authorList>
    </citation>
    <scope>NUCLEOTIDE SEQUENCE [LARGE SCALE GENOMIC DNA]</scope>
    <source>
        <strain evidence="1 2">D4M1</strain>
    </source>
</reference>
<name>A0A5B8FYG7_9RHOB</name>
<dbReference type="EMBL" id="CP040818">
    <property type="protein sequence ID" value="QDL91203.1"/>
    <property type="molecule type" value="Genomic_DNA"/>
</dbReference>
<sequence>MTPAQRARGSAPVGVVSELPPLEMQVVRYLRLWCDGPEGQAEVWQDLASRLGTVRGAQALRNFESLMGLVLRNARRPLQRHGVACSCFGGDEAAFAQMVSYAHEGHTEDAGLVAALFVTPKVLPVVIAAALRTATSFGTAGGDPFSAPNVVQLRQHRMH</sequence>
<organism evidence="1 2">
    <name type="scientific">Paroceanicella profunda</name>
    <dbReference type="NCBI Taxonomy" id="2579971"/>
    <lineage>
        <taxon>Bacteria</taxon>
        <taxon>Pseudomonadati</taxon>
        <taxon>Pseudomonadota</taxon>
        <taxon>Alphaproteobacteria</taxon>
        <taxon>Rhodobacterales</taxon>
        <taxon>Paracoccaceae</taxon>
        <taxon>Paroceanicella</taxon>
    </lineage>
</organism>